<accession>A0A521ELT6</accession>
<dbReference type="GO" id="GO:0046872">
    <property type="term" value="F:metal ion binding"/>
    <property type="evidence" value="ECO:0007669"/>
    <property type="project" value="UniProtKB-UniRule"/>
</dbReference>
<dbReference type="RefSeq" id="WP_142455255.1">
    <property type="nucleotide sequence ID" value="NZ_FXTP01000012.1"/>
</dbReference>
<sequence length="291" mass="32056">MKFGVIANPTKYEVKEVLNVALKWAAKRGVSVCIDGEVFDKTGVDDVSVLEKTTSDEESIAKADVVLVMGGDGTILYAARLSRKSEKPILGINSGRLGFMANTQNEELEQALQCVINNNYTLDKRSFLKATDTDGNTYHALNEFLFTRRDSTSMINVTARYNGSLINTYWSDGLIVASPTGSTAYSLSSGGPIVAPGTEVFVVTPINPHTLTTRPLVLNSNSPLTISVEQQESGVVFSHDGQIHDIDSFPFEVDIIRSELTFNLIHLPGHDYFETLRNKLMWGMDSRRQRG</sequence>
<evidence type="ECO:0000256" key="5">
    <source>
        <dbReference type="ARBA" id="ARBA00047925"/>
    </source>
</evidence>
<dbReference type="GO" id="GO:0006741">
    <property type="term" value="P:NADP+ biosynthetic process"/>
    <property type="evidence" value="ECO:0007669"/>
    <property type="project" value="UniProtKB-UniRule"/>
</dbReference>
<dbReference type="Gene3D" id="2.60.200.30">
    <property type="entry name" value="Probable inorganic polyphosphate/atp-NAD kinase, domain 2"/>
    <property type="match status" value="1"/>
</dbReference>
<dbReference type="InterPro" id="IPR017437">
    <property type="entry name" value="ATP-NAD_kinase_PpnK-typ_C"/>
</dbReference>
<dbReference type="OrthoDB" id="9774737at2"/>
<comment type="similarity">
    <text evidence="6">Belongs to the NAD kinase family.</text>
</comment>
<dbReference type="GO" id="GO:0005737">
    <property type="term" value="C:cytoplasm"/>
    <property type="evidence" value="ECO:0007669"/>
    <property type="project" value="UniProtKB-SubCell"/>
</dbReference>
<dbReference type="SUPFAM" id="SSF111331">
    <property type="entry name" value="NAD kinase/diacylglycerol kinase-like"/>
    <property type="match status" value="1"/>
</dbReference>
<proteinExistence type="inferred from homology"/>
<feature type="binding site" evidence="6">
    <location>
        <begin position="142"/>
        <end position="143"/>
    </location>
    <ligand>
        <name>NAD(+)</name>
        <dbReference type="ChEBI" id="CHEBI:57540"/>
    </ligand>
</feature>
<comment type="caution">
    <text evidence="6">Lacks conserved residue(s) required for the propagation of feature annotation.</text>
</comment>
<evidence type="ECO:0000256" key="2">
    <source>
        <dbReference type="ARBA" id="ARBA00022777"/>
    </source>
</evidence>
<evidence type="ECO:0000313" key="8">
    <source>
        <dbReference type="Proteomes" id="UP000317557"/>
    </source>
</evidence>
<dbReference type="GO" id="GO:0019674">
    <property type="term" value="P:NAD+ metabolic process"/>
    <property type="evidence" value="ECO:0007669"/>
    <property type="project" value="InterPro"/>
</dbReference>
<keyword evidence="6" id="KW-0067">ATP-binding</keyword>
<dbReference type="InterPro" id="IPR002504">
    <property type="entry name" value="NADK"/>
</dbReference>
<evidence type="ECO:0000256" key="4">
    <source>
        <dbReference type="ARBA" id="ARBA00023027"/>
    </source>
</evidence>
<dbReference type="EC" id="2.7.1.23" evidence="6"/>
<comment type="catalytic activity">
    <reaction evidence="5 6">
        <text>NAD(+) + ATP = ADP + NADP(+) + H(+)</text>
        <dbReference type="Rhea" id="RHEA:18629"/>
        <dbReference type="ChEBI" id="CHEBI:15378"/>
        <dbReference type="ChEBI" id="CHEBI:30616"/>
        <dbReference type="ChEBI" id="CHEBI:57540"/>
        <dbReference type="ChEBI" id="CHEBI:58349"/>
        <dbReference type="ChEBI" id="CHEBI:456216"/>
        <dbReference type="EC" id="2.7.1.23"/>
    </reaction>
</comment>
<dbReference type="GO" id="GO:0005524">
    <property type="term" value="F:ATP binding"/>
    <property type="evidence" value="ECO:0007669"/>
    <property type="project" value="UniProtKB-KW"/>
</dbReference>
<organism evidence="7 8">
    <name type="scientific">Gracilimonas mengyeensis</name>
    <dbReference type="NCBI Taxonomy" id="1302730"/>
    <lineage>
        <taxon>Bacteria</taxon>
        <taxon>Pseudomonadati</taxon>
        <taxon>Balneolota</taxon>
        <taxon>Balneolia</taxon>
        <taxon>Balneolales</taxon>
        <taxon>Balneolaceae</taxon>
        <taxon>Gracilimonas</taxon>
    </lineage>
</organism>
<dbReference type="Proteomes" id="UP000317557">
    <property type="component" value="Unassembled WGS sequence"/>
</dbReference>
<evidence type="ECO:0000313" key="7">
    <source>
        <dbReference type="EMBL" id="SMO84411.1"/>
    </source>
</evidence>
<dbReference type="PANTHER" id="PTHR20275">
    <property type="entry name" value="NAD KINASE"/>
    <property type="match status" value="1"/>
</dbReference>
<feature type="binding site" evidence="6">
    <location>
        <position position="242"/>
    </location>
    <ligand>
        <name>NAD(+)</name>
        <dbReference type="ChEBI" id="CHEBI:57540"/>
    </ligand>
</feature>
<keyword evidence="1 6" id="KW-0808">Transferase</keyword>
<feature type="binding site" evidence="6">
    <location>
        <begin position="183"/>
        <end position="188"/>
    </location>
    <ligand>
        <name>NAD(+)</name>
        <dbReference type="ChEBI" id="CHEBI:57540"/>
    </ligand>
</feature>
<dbReference type="GO" id="GO:0003951">
    <property type="term" value="F:NAD+ kinase activity"/>
    <property type="evidence" value="ECO:0007669"/>
    <property type="project" value="UniProtKB-UniRule"/>
</dbReference>
<dbReference type="InterPro" id="IPR017438">
    <property type="entry name" value="ATP-NAD_kinase_N"/>
</dbReference>
<gene>
    <name evidence="6" type="primary">nadK</name>
    <name evidence="7" type="ORF">SAMN06265219_112108</name>
</gene>
<feature type="active site" description="Proton acceptor" evidence="6">
    <location>
        <position position="72"/>
    </location>
</feature>
<dbReference type="AlphaFoldDB" id="A0A521ELT6"/>
<keyword evidence="2 6" id="KW-0418">Kinase</keyword>
<feature type="binding site" evidence="6">
    <location>
        <position position="172"/>
    </location>
    <ligand>
        <name>NAD(+)</name>
        <dbReference type="ChEBI" id="CHEBI:57540"/>
    </ligand>
</feature>
<name>A0A521ELT6_9BACT</name>
<keyword evidence="3 6" id="KW-0521">NADP</keyword>
<dbReference type="HAMAP" id="MF_00361">
    <property type="entry name" value="NAD_kinase"/>
    <property type="match status" value="1"/>
</dbReference>
<evidence type="ECO:0000256" key="1">
    <source>
        <dbReference type="ARBA" id="ARBA00022679"/>
    </source>
</evidence>
<evidence type="ECO:0000256" key="6">
    <source>
        <dbReference type="HAMAP-Rule" id="MF_00361"/>
    </source>
</evidence>
<keyword evidence="6" id="KW-0963">Cytoplasm</keyword>
<comment type="subcellular location">
    <subcellularLocation>
        <location evidence="6">Cytoplasm</location>
    </subcellularLocation>
</comment>
<protein>
    <recommendedName>
        <fullName evidence="6">NAD kinase</fullName>
        <ecNumber evidence="6">2.7.1.23</ecNumber>
    </recommendedName>
    <alternativeName>
        <fullName evidence="6">ATP-dependent NAD kinase</fullName>
    </alternativeName>
</protein>
<dbReference type="Pfam" id="PF01513">
    <property type="entry name" value="NAD_kinase"/>
    <property type="match status" value="1"/>
</dbReference>
<keyword evidence="4 6" id="KW-0520">NAD</keyword>
<evidence type="ECO:0000256" key="3">
    <source>
        <dbReference type="ARBA" id="ARBA00022857"/>
    </source>
</evidence>
<comment type="cofactor">
    <cofactor evidence="6">
        <name>a divalent metal cation</name>
        <dbReference type="ChEBI" id="CHEBI:60240"/>
    </cofactor>
</comment>
<dbReference type="InterPro" id="IPR016064">
    <property type="entry name" value="NAD/diacylglycerol_kinase_sf"/>
</dbReference>
<comment type="function">
    <text evidence="6">Involved in the regulation of the intracellular balance of NAD and NADP, and is a key enzyme in the biosynthesis of NADP. Catalyzes specifically the phosphorylation on 2'-hydroxyl of the adenosine moiety of NAD to yield NADP.</text>
</comment>
<dbReference type="EMBL" id="FXTP01000012">
    <property type="protein sequence ID" value="SMO84411.1"/>
    <property type="molecule type" value="Genomic_DNA"/>
</dbReference>
<dbReference type="GO" id="GO:0051287">
    <property type="term" value="F:NAD binding"/>
    <property type="evidence" value="ECO:0007669"/>
    <property type="project" value="UniProtKB-ARBA"/>
</dbReference>
<dbReference type="Pfam" id="PF20143">
    <property type="entry name" value="NAD_kinase_C"/>
    <property type="match status" value="1"/>
</dbReference>
<dbReference type="PANTHER" id="PTHR20275:SF0">
    <property type="entry name" value="NAD KINASE"/>
    <property type="match status" value="1"/>
</dbReference>
<keyword evidence="8" id="KW-1185">Reference proteome</keyword>
<reference evidence="7 8" key="1">
    <citation type="submission" date="2017-05" db="EMBL/GenBank/DDBJ databases">
        <authorList>
            <person name="Varghese N."/>
            <person name="Submissions S."/>
        </authorList>
    </citation>
    <scope>NUCLEOTIDE SEQUENCE [LARGE SCALE GENOMIC DNA]</scope>
    <source>
        <strain evidence="7 8">DSM 21985</strain>
    </source>
</reference>
<feature type="binding site" evidence="6">
    <location>
        <begin position="72"/>
        <end position="73"/>
    </location>
    <ligand>
        <name>NAD(+)</name>
        <dbReference type="ChEBI" id="CHEBI:57540"/>
    </ligand>
</feature>
<keyword evidence="6" id="KW-0547">Nucleotide-binding</keyword>
<dbReference type="Gene3D" id="3.40.50.10330">
    <property type="entry name" value="Probable inorganic polyphosphate/atp-NAD kinase, domain 1"/>
    <property type="match status" value="1"/>
</dbReference>